<proteinExistence type="predicted"/>
<dbReference type="RefSeq" id="XP_022391546.1">
    <property type="nucleotide sequence ID" value="XM_022530416.1"/>
</dbReference>
<sequence>MFCFRESPNYELMEPVEDDLRKIAKPGRFANREVVDLELHKNVDYSKRYIDIEGPYGRHVYLVHEPLGTSADLLVKMSPGSSAEEFTASRAPSISPRQAVANLRLESVKGGLVLPLVLGPDRFHLRL</sequence>
<keyword evidence="2" id="KW-1185">Reference proteome</keyword>
<evidence type="ECO:0000313" key="1">
    <source>
        <dbReference type="EMBL" id="OGM47829.1"/>
    </source>
</evidence>
<protein>
    <submittedName>
        <fullName evidence="1">Uncharacterized protein</fullName>
    </submittedName>
</protein>
<reference evidence="1 2" key="1">
    <citation type="journal article" date="2016" name="Genome Biol. Evol.">
        <title>Draft genome sequence of an aflatoxigenic Aspergillus species, A. bombycis.</title>
        <authorList>
            <person name="Moore G.G."/>
            <person name="Mack B.M."/>
            <person name="Beltz S.B."/>
            <person name="Gilbert M.K."/>
        </authorList>
    </citation>
    <scope>NUCLEOTIDE SEQUENCE [LARGE SCALE GENOMIC DNA]</scope>
    <source>
        <strain evidence="2">NRRL 26010</strain>
    </source>
</reference>
<gene>
    <name evidence="1" type="ORF">ABOM_003286</name>
</gene>
<dbReference type="GeneID" id="34446676"/>
<dbReference type="Proteomes" id="UP000179179">
    <property type="component" value="Unassembled WGS sequence"/>
</dbReference>
<evidence type="ECO:0000313" key="2">
    <source>
        <dbReference type="Proteomes" id="UP000179179"/>
    </source>
</evidence>
<organism evidence="1 2">
    <name type="scientific">Aspergillus bombycis</name>
    <dbReference type="NCBI Taxonomy" id="109264"/>
    <lineage>
        <taxon>Eukaryota</taxon>
        <taxon>Fungi</taxon>
        <taxon>Dikarya</taxon>
        <taxon>Ascomycota</taxon>
        <taxon>Pezizomycotina</taxon>
        <taxon>Eurotiomycetes</taxon>
        <taxon>Eurotiomycetidae</taxon>
        <taxon>Eurotiales</taxon>
        <taxon>Aspergillaceae</taxon>
        <taxon>Aspergillus</taxon>
    </lineage>
</organism>
<accession>A0A1F8A8S4</accession>
<comment type="caution">
    <text evidence="1">The sequence shown here is derived from an EMBL/GenBank/DDBJ whole genome shotgun (WGS) entry which is preliminary data.</text>
</comment>
<dbReference type="AlphaFoldDB" id="A0A1F8A8S4"/>
<name>A0A1F8A8S4_9EURO</name>
<dbReference type="EMBL" id="LYCR01000020">
    <property type="protein sequence ID" value="OGM47829.1"/>
    <property type="molecule type" value="Genomic_DNA"/>
</dbReference>